<evidence type="ECO:0000256" key="11">
    <source>
        <dbReference type="RuleBase" id="RU000679"/>
    </source>
</evidence>
<gene>
    <name evidence="14" type="primary">LOC102803197</name>
</gene>
<dbReference type="PRINTS" id="PR01078">
    <property type="entry name" value="AMINACHANNEL"/>
</dbReference>
<proteinExistence type="inferred from homology"/>
<feature type="transmembrane region" description="Helical" evidence="12">
    <location>
        <begin position="620"/>
        <end position="644"/>
    </location>
</feature>
<evidence type="ECO:0000313" key="14">
    <source>
        <dbReference type="RefSeq" id="XP_006818643.1"/>
    </source>
</evidence>
<dbReference type="Gene3D" id="1.10.287.770">
    <property type="entry name" value="YojJ-like"/>
    <property type="match status" value="1"/>
</dbReference>
<dbReference type="Pfam" id="PF00858">
    <property type="entry name" value="ASC"/>
    <property type="match status" value="2"/>
</dbReference>
<evidence type="ECO:0000256" key="8">
    <source>
        <dbReference type="ARBA" id="ARBA00023136"/>
    </source>
</evidence>
<evidence type="ECO:0000256" key="5">
    <source>
        <dbReference type="ARBA" id="ARBA00022989"/>
    </source>
</evidence>
<keyword evidence="6" id="KW-0915">Sodium</keyword>
<dbReference type="RefSeq" id="XP_006818643.1">
    <property type="nucleotide sequence ID" value="XM_006818580.1"/>
</dbReference>
<keyword evidence="5 12" id="KW-1133">Transmembrane helix</keyword>
<dbReference type="PANTHER" id="PTHR11690:SF300">
    <property type="entry name" value="PICKPOCKET PROTEIN 19"/>
    <property type="match status" value="1"/>
</dbReference>
<evidence type="ECO:0000256" key="4">
    <source>
        <dbReference type="ARBA" id="ARBA00022692"/>
    </source>
</evidence>
<evidence type="ECO:0000256" key="6">
    <source>
        <dbReference type="ARBA" id="ARBA00023053"/>
    </source>
</evidence>
<dbReference type="PROSITE" id="PS01206">
    <property type="entry name" value="ASC"/>
    <property type="match status" value="1"/>
</dbReference>
<comment type="similarity">
    <text evidence="11">Belongs to the amiloride-sensitive sodium channel (TC 1.A.6) family.</text>
</comment>
<dbReference type="GeneID" id="102803197"/>
<evidence type="ECO:0000256" key="10">
    <source>
        <dbReference type="ARBA" id="ARBA00023303"/>
    </source>
</evidence>
<evidence type="ECO:0000256" key="2">
    <source>
        <dbReference type="ARBA" id="ARBA00022448"/>
    </source>
</evidence>
<keyword evidence="8 12" id="KW-0472">Membrane</keyword>
<dbReference type="PANTHER" id="PTHR11690">
    <property type="entry name" value="AMILORIDE-SENSITIVE SODIUM CHANNEL-RELATED"/>
    <property type="match status" value="1"/>
</dbReference>
<sequence>MDTTTVYPLDNYGFQNTQENTEFEAKAKTAWDNNEEKQPESSKSTLTLFTEESGLSGVKIVGDRNSTLYRRLVWLAIVLGALIGLLYQVGKMSSAFSQRPVNVNIRFEEPPETKFPAVTICNNNMFMLAKLVVISGGMTDFSAAFPYILALFPMDGVNIYEEEYIIPVDAGYGTGGLTLYEFMISNSHSASEMIERCSFGGVECGPDNFTQTVTNYGVCYTFNANIQDALTTRNEGERYGLSLYLNADEKEYFAPRTTVGFRLMIHGQDEVPDVSNQGLSVSPGTTTSIAITKTVTKNLGSPHSDCVKDIHNELEFFNGSYSLSKCWMECETRYVVEQCGCRYFYMPDNFSLLRDPCIECREPCEQTKYNTKVTHGLYPSSMFTDLLTGAAKYPCDVAIYMYMLKRRANEDEELMTTFYTSIFELYDTLENSDGRNISEYLDSDDFHWLMKYTLAGGPLLDIVTWLRYMVDTHTLDKVYLGESDELYSEHYNDSIAYIKFFFLDSGTYRNSLAAPIWDMLSDAGLSSEVILSMTDDLYFGYYEPLYHEMIPIIYQNIKEIRDDLMTTLFDHEDISEICRNFMQRNFAKVTIYFEDLKEEQIIQQPGYEFFNLVCDVGGTLGLFFGASLVTFLEILDFFIVRFWAWKSAKKNQQQT</sequence>
<reference evidence="14" key="1">
    <citation type="submission" date="2025-08" db="UniProtKB">
        <authorList>
            <consortium name="RefSeq"/>
        </authorList>
    </citation>
    <scope>IDENTIFICATION</scope>
    <source>
        <tissue evidence="14">Testes</tissue>
    </source>
</reference>
<comment type="subcellular location">
    <subcellularLocation>
        <location evidence="1">Membrane</location>
        <topology evidence="1">Multi-pass membrane protein</topology>
    </subcellularLocation>
</comment>
<dbReference type="InterPro" id="IPR001873">
    <property type="entry name" value="ENaC"/>
</dbReference>
<dbReference type="InterPro" id="IPR020903">
    <property type="entry name" value="ENaC_CS"/>
</dbReference>
<dbReference type="Proteomes" id="UP000694865">
    <property type="component" value="Unplaced"/>
</dbReference>
<keyword evidence="9 11" id="KW-0739">Sodium transport</keyword>
<evidence type="ECO:0000256" key="3">
    <source>
        <dbReference type="ARBA" id="ARBA00022461"/>
    </source>
</evidence>
<evidence type="ECO:0000256" key="1">
    <source>
        <dbReference type="ARBA" id="ARBA00004141"/>
    </source>
</evidence>
<keyword evidence="7 11" id="KW-0406">Ion transport</keyword>
<evidence type="ECO:0000256" key="12">
    <source>
        <dbReference type="SAM" id="Phobius"/>
    </source>
</evidence>
<keyword evidence="3 11" id="KW-0894">Sodium channel</keyword>
<dbReference type="Gene3D" id="2.60.470.10">
    <property type="entry name" value="Acid-sensing ion channels like domains"/>
    <property type="match status" value="1"/>
</dbReference>
<evidence type="ECO:0000256" key="9">
    <source>
        <dbReference type="ARBA" id="ARBA00023201"/>
    </source>
</evidence>
<evidence type="ECO:0000256" key="7">
    <source>
        <dbReference type="ARBA" id="ARBA00023065"/>
    </source>
</evidence>
<accession>A0ABM0MF52</accession>
<name>A0ABM0MF52_SACKO</name>
<keyword evidence="4 11" id="KW-0812">Transmembrane</keyword>
<feature type="transmembrane region" description="Helical" evidence="12">
    <location>
        <begin position="72"/>
        <end position="90"/>
    </location>
</feature>
<protein>
    <submittedName>
        <fullName evidence="14">Acid-sensing ion channel 1-like</fullName>
    </submittedName>
</protein>
<organism evidence="13 14">
    <name type="scientific">Saccoglossus kowalevskii</name>
    <name type="common">Acorn worm</name>
    <dbReference type="NCBI Taxonomy" id="10224"/>
    <lineage>
        <taxon>Eukaryota</taxon>
        <taxon>Metazoa</taxon>
        <taxon>Hemichordata</taxon>
        <taxon>Enteropneusta</taxon>
        <taxon>Harrimaniidae</taxon>
        <taxon>Saccoglossus</taxon>
    </lineage>
</organism>
<evidence type="ECO:0000313" key="13">
    <source>
        <dbReference type="Proteomes" id="UP000694865"/>
    </source>
</evidence>
<keyword evidence="13" id="KW-1185">Reference proteome</keyword>
<keyword evidence="10 11" id="KW-0407">Ion channel</keyword>
<keyword evidence="2 11" id="KW-0813">Transport</keyword>